<dbReference type="Gene3D" id="2.170.130.10">
    <property type="entry name" value="TonB-dependent receptor, plug domain"/>
    <property type="match status" value="1"/>
</dbReference>
<keyword evidence="10" id="KW-0732">Signal</keyword>
<name>A0A258FM77_9CAUL</name>
<evidence type="ECO:0000256" key="3">
    <source>
        <dbReference type="ARBA" id="ARBA00022452"/>
    </source>
</evidence>
<feature type="domain" description="TonB-dependent receptor-like beta-barrel" evidence="11">
    <location>
        <begin position="232"/>
        <end position="650"/>
    </location>
</feature>
<keyword evidence="13" id="KW-0675">Receptor</keyword>
<dbReference type="GO" id="GO:0009279">
    <property type="term" value="C:cell outer membrane"/>
    <property type="evidence" value="ECO:0007669"/>
    <property type="project" value="UniProtKB-SubCell"/>
</dbReference>
<dbReference type="Pfam" id="PF07715">
    <property type="entry name" value="Plug"/>
    <property type="match status" value="1"/>
</dbReference>
<reference evidence="13 14" key="1">
    <citation type="submission" date="2017-03" db="EMBL/GenBank/DDBJ databases">
        <title>Lifting the veil on microbial sulfur biogeochemistry in mining wastewaters.</title>
        <authorList>
            <person name="Kantor R.S."/>
            <person name="Colenbrander Nelson T."/>
            <person name="Marshall S."/>
            <person name="Bennett D."/>
            <person name="Apte S."/>
            <person name="Camacho D."/>
            <person name="Thomas B.C."/>
            <person name="Warren L.A."/>
            <person name="Banfield J.F."/>
        </authorList>
    </citation>
    <scope>NUCLEOTIDE SEQUENCE [LARGE SCALE GENOMIC DNA]</scope>
    <source>
        <strain evidence="13">32-69-9</strain>
    </source>
</reference>
<dbReference type="Pfam" id="PF00593">
    <property type="entry name" value="TonB_dep_Rec_b-barrel"/>
    <property type="match status" value="1"/>
</dbReference>
<comment type="subcellular location">
    <subcellularLocation>
        <location evidence="1 8">Cell outer membrane</location>
        <topology evidence="1 8">Multi-pass membrane protein</topology>
    </subcellularLocation>
</comment>
<organism evidence="13 14">
    <name type="scientific">Brevundimonas subvibrioides</name>
    <dbReference type="NCBI Taxonomy" id="74313"/>
    <lineage>
        <taxon>Bacteria</taxon>
        <taxon>Pseudomonadati</taxon>
        <taxon>Pseudomonadota</taxon>
        <taxon>Alphaproteobacteria</taxon>
        <taxon>Caulobacterales</taxon>
        <taxon>Caulobacteraceae</taxon>
        <taxon>Brevundimonas</taxon>
    </lineage>
</organism>
<keyword evidence="3 8" id="KW-1134">Transmembrane beta strand</keyword>
<evidence type="ECO:0000259" key="12">
    <source>
        <dbReference type="Pfam" id="PF07715"/>
    </source>
</evidence>
<feature type="domain" description="TonB-dependent receptor plug" evidence="12">
    <location>
        <begin position="55"/>
        <end position="157"/>
    </location>
</feature>
<dbReference type="InterPro" id="IPR000531">
    <property type="entry name" value="Beta-barrel_TonB"/>
</dbReference>
<keyword evidence="7 8" id="KW-0998">Cell outer membrane</keyword>
<evidence type="ECO:0000256" key="8">
    <source>
        <dbReference type="PROSITE-ProRule" id="PRU01360"/>
    </source>
</evidence>
<dbReference type="EMBL" id="NCEB01000018">
    <property type="protein sequence ID" value="OYX33118.1"/>
    <property type="molecule type" value="Genomic_DNA"/>
</dbReference>
<dbReference type="Proteomes" id="UP000215595">
    <property type="component" value="Unassembled WGS sequence"/>
</dbReference>
<keyword evidence="5 9" id="KW-0798">TonB box</keyword>
<feature type="chain" id="PRO_5012581715" evidence="10">
    <location>
        <begin position="22"/>
        <end position="681"/>
    </location>
</feature>
<keyword evidence="4 8" id="KW-0812">Transmembrane</keyword>
<comment type="similarity">
    <text evidence="8 9">Belongs to the TonB-dependent receptor family.</text>
</comment>
<comment type="caution">
    <text evidence="13">The sequence shown here is derived from an EMBL/GenBank/DDBJ whole genome shotgun (WGS) entry which is preliminary data.</text>
</comment>
<dbReference type="InterPro" id="IPR036942">
    <property type="entry name" value="Beta-barrel_TonB_sf"/>
</dbReference>
<feature type="signal peptide" evidence="10">
    <location>
        <begin position="1"/>
        <end position="21"/>
    </location>
</feature>
<evidence type="ECO:0000256" key="10">
    <source>
        <dbReference type="SAM" id="SignalP"/>
    </source>
</evidence>
<accession>A0A258FM77</accession>
<dbReference type="SUPFAM" id="SSF56935">
    <property type="entry name" value="Porins"/>
    <property type="match status" value="1"/>
</dbReference>
<dbReference type="InterPro" id="IPR039426">
    <property type="entry name" value="TonB-dep_rcpt-like"/>
</dbReference>
<evidence type="ECO:0000256" key="4">
    <source>
        <dbReference type="ARBA" id="ARBA00022692"/>
    </source>
</evidence>
<dbReference type="InterPro" id="IPR037066">
    <property type="entry name" value="Plug_dom_sf"/>
</dbReference>
<dbReference type="AlphaFoldDB" id="A0A258FM77"/>
<protein>
    <submittedName>
        <fullName evidence="13">TonB-dependent receptor</fullName>
    </submittedName>
</protein>
<evidence type="ECO:0000313" key="14">
    <source>
        <dbReference type="Proteomes" id="UP000215595"/>
    </source>
</evidence>
<evidence type="ECO:0000313" key="13">
    <source>
        <dbReference type="EMBL" id="OYX33118.1"/>
    </source>
</evidence>
<evidence type="ECO:0000256" key="7">
    <source>
        <dbReference type="ARBA" id="ARBA00023237"/>
    </source>
</evidence>
<evidence type="ECO:0000256" key="6">
    <source>
        <dbReference type="ARBA" id="ARBA00023136"/>
    </source>
</evidence>
<dbReference type="InterPro" id="IPR012910">
    <property type="entry name" value="Plug_dom"/>
</dbReference>
<sequence>MTDLRLARPLLLAAVSWTALAGAAAAQSSPRSEPVTELDEIIVTGAPFGISQNASVIATTVVDEEALAVAPASTLGDLLASTPGLRSTAFAPGASRPLIRGLTGPRVQVLTNGIGLIDASSVSPDHQVATDPAEANRIEIVRGPSTLIYGGSAIGGVVNVLDGRIPDAMPEDGVDGRLTAQTSTVDNGYSLGARFDVAIGDSLVLHYDAVTKDANDYDIPSSPISQRLADAEGIARDETGTLPGSYSALDAWGIGASWVGEAGFGGLSYKETESTYGVVAEEGVFIELEQQRFDARGEVRFDTGPFRAVRGAFGQADYTHTEFEDVGEPGTVFESDGWEARADLIQRDRNGWNGAIGAQTLSRSLSAIGDEAYIPGSDIDEAGVYAVQRWDRDGYGFEGGLRYDRRTLSATPIGTRDEVEREYDNWSASGAVFLRPADGLFLGVSLARNERAPSETELFADGVHVATGVYEVGDLTLDSESVTTLEGTLHYDGGRLRGDLHVYASTYDGFIDLRDTGATFLVDEDGEIEEFPIFAYQQTDADFRGFEAELAYDVWAEGSRVVTLEGAVDYVDADTDLGPAARIPPLSVTGRVRYGSGPIDLSLEVRHVAEQDEVADFELPTDSYTMVNLFGAWRPLADKNVTFFAEGRNLTDEEAREHVSFLKDIAPMPGRNLRVGVAYRF</sequence>
<proteinExistence type="inferred from homology"/>
<keyword evidence="6 8" id="KW-0472">Membrane</keyword>
<dbReference type="PROSITE" id="PS52016">
    <property type="entry name" value="TONB_DEPENDENT_REC_3"/>
    <property type="match status" value="1"/>
</dbReference>
<evidence type="ECO:0000256" key="1">
    <source>
        <dbReference type="ARBA" id="ARBA00004571"/>
    </source>
</evidence>
<dbReference type="Gene3D" id="2.40.170.20">
    <property type="entry name" value="TonB-dependent receptor, beta-barrel domain"/>
    <property type="match status" value="1"/>
</dbReference>
<evidence type="ECO:0000256" key="5">
    <source>
        <dbReference type="ARBA" id="ARBA00023077"/>
    </source>
</evidence>
<dbReference type="GO" id="GO:0044718">
    <property type="term" value="P:siderophore transmembrane transport"/>
    <property type="evidence" value="ECO:0007669"/>
    <property type="project" value="TreeGrafter"/>
</dbReference>
<evidence type="ECO:0000256" key="2">
    <source>
        <dbReference type="ARBA" id="ARBA00022448"/>
    </source>
</evidence>
<evidence type="ECO:0000259" key="11">
    <source>
        <dbReference type="Pfam" id="PF00593"/>
    </source>
</evidence>
<dbReference type="PANTHER" id="PTHR30069:SF40">
    <property type="entry name" value="TONB-DEPENDENT RECEPTOR NMB0964-RELATED"/>
    <property type="match status" value="1"/>
</dbReference>
<dbReference type="GO" id="GO:0015344">
    <property type="term" value="F:siderophore uptake transmembrane transporter activity"/>
    <property type="evidence" value="ECO:0007669"/>
    <property type="project" value="TreeGrafter"/>
</dbReference>
<keyword evidence="2 8" id="KW-0813">Transport</keyword>
<gene>
    <name evidence="13" type="ORF">B7Z01_09495</name>
</gene>
<evidence type="ECO:0000256" key="9">
    <source>
        <dbReference type="RuleBase" id="RU003357"/>
    </source>
</evidence>
<dbReference type="PANTHER" id="PTHR30069">
    <property type="entry name" value="TONB-DEPENDENT OUTER MEMBRANE RECEPTOR"/>
    <property type="match status" value="1"/>
</dbReference>